<dbReference type="Proteomes" id="UP000596742">
    <property type="component" value="Unassembled WGS sequence"/>
</dbReference>
<name>A0A8B6FWB7_MYTGA</name>
<feature type="compositionally biased region" description="Basic and acidic residues" evidence="1">
    <location>
        <begin position="193"/>
        <end position="202"/>
    </location>
</feature>
<evidence type="ECO:0000259" key="2">
    <source>
        <dbReference type="Pfam" id="PF13837"/>
    </source>
</evidence>
<feature type="region of interest" description="Disordered" evidence="1">
    <location>
        <begin position="21"/>
        <end position="44"/>
    </location>
</feature>
<dbReference type="InterPro" id="IPR044822">
    <property type="entry name" value="Myb_DNA-bind_4"/>
</dbReference>
<dbReference type="OrthoDB" id="6142601at2759"/>
<feature type="domain" description="Myb/SANT-like DNA-binding" evidence="2">
    <location>
        <begin position="48"/>
        <end position="119"/>
    </location>
</feature>
<keyword evidence="4" id="KW-1185">Reference proteome</keyword>
<evidence type="ECO:0000313" key="3">
    <source>
        <dbReference type="EMBL" id="VDI55326.1"/>
    </source>
</evidence>
<protein>
    <recommendedName>
        <fullName evidence="2">Myb/SANT-like DNA-binding domain-containing protein</fullName>
    </recommendedName>
</protein>
<proteinExistence type="predicted"/>
<sequence length="244" mass="28452">MENSKEEVVVITNVEQAVLPMLEDEDVHTNKSPTSTSKALTSTSQTQTQWNQRYEKFLLDTYKTFEESKKPIKNKWGAIADLVNKELDVKFTGEQCRLKIKCLKEKFDRHQKKLNKSGEEHTEMPPELEIFESQPDVKPVITMDLNVIKESDNMDNDIDVSSEEEEDRSIKPDPKKAKLCPTPNEKVKSKRKTNVEEMKDFFESQTNQQQEANERRHRERCELITSLVGVIKDLAKKYYILKEL</sequence>
<feature type="compositionally biased region" description="Low complexity" evidence="1">
    <location>
        <begin position="32"/>
        <end position="44"/>
    </location>
</feature>
<comment type="caution">
    <text evidence="3">The sequence shown here is derived from an EMBL/GenBank/DDBJ whole genome shotgun (WGS) entry which is preliminary data.</text>
</comment>
<organism evidence="3 4">
    <name type="scientific">Mytilus galloprovincialis</name>
    <name type="common">Mediterranean mussel</name>
    <dbReference type="NCBI Taxonomy" id="29158"/>
    <lineage>
        <taxon>Eukaryota</taxon>
        <taxon>Metazoa</taxon>
        <taxon>Spiralia</taxon>
        <taxon>Lophotrochozoa</taxon>
        <taxon>Mollusca</taxon>
        <taxon>Bivalvia</taxon>
        <taxon>Autobranchia</taxon>
        <taxon>Pteriomorphia</taxon>
        <taxon>Mytilida</taxon>
        <taxon>Mytiloidea</taxon>
        <taxon>Mytilidae</taxon>
        <taxon>Mytilinae</taxon>
        <taxon>Mytilus</taxon>
    </lineage>
</organism>
<dbReference type="EMBL" id="UYJE01007483">
    <property type="protein sequence ID" value="VDI55326.1"/>
    <property type="molecule type" value="Genomic_DNA"/>
</dbReference>
<feature type="compositionally biased region" description="Acidic residues" evidence="1">
    <location>
        <begin position="153"/>
        <end position="167"/>
    </location>
</feature>
<reference evidence="3" key="1">
    <citation type="submission" date="2018-11" db="EMBL/GenBank/DDBJ databases">
        <authorList>
            <person name="Alioto T."/>
            <person name="Alioto T."/>
        </authorList>
    </citation>
    <scope>NUCLEOTIDE SEQUENCE</scope>
</reference>
<feature type="region of interest" description="Disordered" evidence="1">
    <location>
        <begin position="152"/>
        <end position="217"/>
    </location>
</feature>
<accession>A0A8B6FWB7</accession>
<gene>
    <name evidence="3" type="ORF">MGAL_10B037330</name>
</gene>
<evidence type="ECO:0000256" key="1">
    <source>
        <dbReference type="SAM" id="MobiDB-lite"/>
    </source>
</evidence>
<evidence type="ECO:0000313" key="4">
    <source>
        <dbReference type="Proteomes" id="UP000596742"/>
    </source>
</evidence>
<dbReference type="AlphaFoldDB" id="A0A8B6FWB7"/>
<dbReference type="Pfam" id="PF13837">
    <property type="entry name" value="Myb_DNA-bind_4"/>
    <property type="match status" value="1"/>
</dbReference>